<comment type="caution">
    <text evidence="1">The sequence shown here is derived from an EMBL/GenBank/DDBJ whole genome shotgun (WGS) entry which is preliminary data.</text>
</comment>
<proteinExistence type="predicted"/>
<gene>
    <name evidence="1" type="ORF">RBSWK_05980</name>
</gene>
<name>L7C7B9_RHOBT</name>
<dbReference type="EMBL" id="AMWG01000172">
    <property type="protein sequence ID" value="ELP30094.1"/>
    <property type="molecule type" value="Genomic_DNA"/>
</dbReference>
<accession>L7C7B9</accession>
<reference evidence="1 2" key="1">
    <citation type="journal article" date="2013" name="Mar. Genomics">
        <title>Expression of sulfatases in Rhodopirellula baltica and the diversity of sulfatases in the genus Rhodopirellula.</title>
        <authorList>
            <person name="Wegner C.E."/>
            <person name="Richter-Heitmann T."/>
            <person name="Klindworth A."/>
            <person name="Klockow C."/>
            <person name="Richter M."/>
            <person name="Achstetter T."/>
            <person name="Glockner F.O."/>
            <person name="Harder J."/>
        </authorList>
    </citation>
    <scope>NUCLEOTIDE SEQUENCE [LARGE SCALE GENOMIC DNA]</scope>
    <source>
        <strain evidence="1 2">SWK14</strain>
    </source>
</reference>
<evidence type="ECO:0000313" key="2">
    <source>
        <dbReference type="Proteomes" id="UP000010959"/>
    </source>
</evidence>
<organism evidence="1 2">
    <name type="scientific">Rhodopirellula baltica SWK14</name>
    <dbReference type="NCBI Taxonomy" id="993516"/>
    <lineage>
        <taxon>Bacteria</taxon>
        <taxon>Pseudomonadati</taxon>
        <taxon>Planctomycetota</taxon>
        <taxon>Planctomycetia</taxon>
        <taxon>Pirellulales</taxon>
        <taxon>Pirellulaceae</taxon>
        <taxon>Rhodopirellula</taxon>
    </lineage>
</organism>
<sequence length="133" mass="15330">MTSDTINMVLQHAPQTRCFAIGSDELAQRSSERESRSLPRSERKRAARNRYNKWKRAVDAIIADGKSTAYHDLIERLRQLPLDAITLTFDAETADAEIDRIATEIQLRPKFGVGIWEQLVSDELAFIWLWNDK</sequence>
<dbReference type="PATRIC" id="fig|993516.3.peg.6407"/>
<dbReference type="AlphaFoldDB" id="L7C7B9"/>
<evidence type="ECO:0000313" key="1">
    <source>
        <dbReference type="EMBL" id="ELP30094.1"/>
    </source>
</evidence>
<protein>
    <submittedName>
        <fullName evidence="1">Uncharacterized protein</fullName>
    </submittedName>
</protein>
<dbReference type="RefSeq" id="WP_007340502.1">
    <property type="nucleotide sequence ID" value="NZ_AMWG01000172.1"/>
</dbReference>
<dbReference type="Proteomes" id="UP000010959">
    <property type="component" value="Unassembled WGS sequence"/>
</dbReference>